<organism evidence="3 4">
    <name type="scientific">Heterocephalus glaber</name>
    <name type="common">Naked mole rat</name>
    <dbReference type="NCBI Taxonomy" id="10181"/>
    <lineage>
        <taxon>Eukaryota</taxon>
        <taxon>Metazoa</taxon>
        <taxon>Chordata</taxon>
        <taxon>Craniata</taxon>
        <taxon>Vertebrata</taxon>
        <taxon>Euteleostomi</taxon>
        <taxon>Mammalia</taxon>
        <taxon>Eutheria</taxon>
        <taxon>Euarchontoglires</taxon>
        <taxon>Glires</taxon>
        <taxon>Rodentia</taxon>
        <taxon>Hystricomorpha</taxon>
        <taxon>Bathyergidae</taxon>
        <taxon>Heterocephalus</taxon>
    </lineage>
</organism>
<evidence type="ECO:0000313" key="3">
    <source>
        <dbReference type="EMBL" id="EHB11228.1"/>
    </source>
</evidence>
<dbReference type="SMART" id="SM01360">
    <property type="entry name" value="A2M"/>
    <property type="match status" value="1"/>
</dbReference>
<dbReference type="Pfam" id="PF17789">
    <property type="entry name" value="MG4"/>
    <property type="match status" value="1"/>
</dbReference>
<reference evidence="3 4" key="1">
    <citation type="journal article" date="2011" name="Nature">
        <title>Genome sequencing reveals insights into physiology and longevity of the naked mole rat.</title>
        <authorList>
            <person name="Kim E.B."/>
            <person name="Fang X."/>
            <person name="Fushan A.A."/>
            <person name="Huang Z."/>
            <person name="Lobanov A.V."/>
            <person name="Han L."/>
            <person name="Marino S.M."/>
            <person name="Sun X."/>
            <person name="Turanov A.A."/>
            <person name="Yang P."/>
            <person name="Yim S.H."/>
            <person name="Zhao X."/>
            <person name="Kasaikina M.V."/>
            <person name="Stoletzki N."/>
            <person name="Peng C."/>
            <person name="Polak P."/>
            <person name="Xiong Z."/>
            <person name="Kiezun A."/>
            <person name="Zhu Y."/>
            <person name="Chen Y."/>
            <person name="Kryukov G.V."/>
            <person name="Zhang Q."/>
            <person name="Peshkin L."/>
            <person name="Yang L."/>
            <person name="Bronson R.T."/>
            <person name="Buffenstein R."/>
            <person name="Wang B."/>
            <person name="Han C."/>
            <person name="Li Q."/>
            <person name="Chen L."/>
            <person name="Zhao W."/>
            <person name="Sunyaev S.R."/>
            <person name="Park T.J."/>
            <person name="Zhang G."/>
            <person name="Wang J."/>
            <person name="Gladyshev V.N."/>
        </authorList>
    </citation>
    <scope>NUCLEOTIDE SEQUENCE [LARGE SCALE GENOMIC DNA]</scope>
</reference>
<name>G5BPL7_HETGA</name>
<dbReference type="Gene3D" id="2.20.130.20">
    <property type="match status" value="1"/>
</dbReference>
<dbReference type="InterPro" id="IPR013783">
    <property type="entry name" value="Ig-like_fold"/>
</dbReference>
<feature type="domain" description="Alpha-2-macroglobulin" evidence="2">
    <location>
        <begin position="505"/>
        <end position="591"/>
    </location>
</feature>
<evidence type="ECO:0000313" key="4">
    <source>
        <dbReference type="Proteomes" id="UP000006813"/>
    </source>
</evidence>
<dbReference type="Gene3D" id="2.60.40.1930">
    <property type="match status" value="2"/>
</dbReference>
<feature type="non-terminal residue" evidence="3">
    <location>
        <position position="592"/>
    </location>
</feature>
<dbReference type="Proteomes" id="UP000006813">
    <property type="component" value="Unassembled WGS sequence"/>
</dbReference>
<dbReference type="Gene3D" id="6.20.50.160">
    <property type="match status" value="1"/>
</dbReference>
<dbReference type="SMART" id="SM01359">
    <property type="entry name" value="A2M_N_2"/>
    <property type="match status" value="1"/>
</dbReference>
<dbReference type="InterPro" id="IPR050473">
    <property type="entry name" value="A2M/Complement_sys"/>
</dbReference>
<feature type="domain" description="Alpha-2-macroglobulin bait region" evidence="1">
    <location>
        <begin position="281"/>
        <end position="410"/>
    </location>
</feature>
<dbReference type="GO" id="GO:0004866">
    <property type="term" value="F:endopeptidase inhibitor activity"/>
    <property type="evidence" value="ECO:0007669"/>
    <property type="project" value="InterPro"/>
</dbReference>
<dbReference type="PANTHER" id="PTHR11412:SF174">
    <property type="entry name" value="OVOSTATIN HOMOLOG 1"/>
    <property type="match status" value="1"/>
</dbReference>
<dbReference type="Pfam" id="PF17791">
    <property type="entry name" value="MG3"/>
    <property type="match status" value="1"/>
</dbReference>
<dbReference type="InterPro" id="IPR011625">
    <property type="entry name" value="A2M_N_BRD"/>
</dbReference>
<gene>
    <name evidence="3" type="ORF">GW7_17297</name>
</gene>
<dbReference type="STRING" id="10181.G5BPL7"/>
<dbReference type="Pfam" id="PF07703">
    <property type="entry name" value="A2M_BRD"/>
    <property type="match status" value="1"/>
</dbReference>
<proteinExistence type="predicted"/>
<dbReference type="Gene3D" id="2.60.40.10">
    <property type="entry name" value="Immunoglobulins"/>
    <property type="match status" value="2"/>
</dbReference>
<dbReference type="Pfam" id="PF00207">
    <property type="entry name" value="A2M"/>
    <property type="match status" value="1"/>
</dbReference>
<dbReference type="InterPro" id="IPR041555">
    <property type="entry name" value="MG3"/>
</dbReference>
<dbReference type="InterPro" id="IPR001599">
    <property type="entry name" value="Macroglobln_a2"/>
</dbReference>
<evidence type="ECO:0000259" key="1">
    <source>
        <dbReference type="SMART" id="SM01359"/>
    </source>
</evidence>
<sequence>DPQNNVIFQWKNVTSVQNITQLSFQLSSEPMFGDYTIAVEGKSGQTWTHQFTVNKDVLPKFEVKVSAPQTITISDDEFQVDACAKYTYGGSVQGKAQIRVCRELLSSRNCEENLNEMCEEFVTQVQSVIFAHKSPEIIGQIIISFLTLCSSLFTGVQISEKASIAITELLGGVRFENMDNVYRRGISYFGTLKFYGPNNVPLTSKLLQVELNGRVIGNYTTDENGQAQFSIDTSDIYDPVFFLKAEFLHPQSCYLPGWVTPRYSEASFLVSRFYSRTNSFLKIVHEPKQLRCDQEKIITVHFSLNQEAYKGDSNVNFFYLVTWNGNFSLSINISADLAPAAVLFVYTVHPSGEIVADSVQFQIDQCFKNKVSVQFCNEQGLPGSNTTLYLQAAPGSLCALWAVDQSALLLKVEQQLTAESVYNMLPHREPFGYFYSGLNLDDGRAEPCIPQKNMFYNGLYYSPVPISEDGDTYEILKVSDFNVRENANHVQQAMIETVRTNFPETWIWDLFRVDSSGAANLSFVVPDTTTKWEASAFCVNGEAGFGISPAASLQVSQAFFVEIGSPFSVVRNEHYDLIVSVFSYLDTCAEVN</sequence>
<dbReference type="InterPro" id="IPR040839">
    <property type="entry name" value="MG4"/>
</dbReference>
<feature type="non-terminal residue" evidence="3">
    <location>
        <position position="1"/>
    </location>
</feature>
<protein>
    <submittedName>
        <fullName evidence="3">Ovostatin-like protein 2</fullName>
    </submittedName>
</protein>
<dbReference type="AlphaFoldDB" id="G5BPL7"/>
<dbReference type="Gene3D" id="2.60.40.1940">
    <property type="match status" value="1"/>
</dbReference>
<dbReference type="InParanoid" id="G5BPL7"/>
<dbReference type="PANTHER" id="PTHR11412">
    <property type="entry name" value="MACROGLOBULIN / COMPLEMENT"/>
    <property type="match status" value="1"/>
</dbReference>
<accession>G5BPL7</accession>
<dbReference type="EMBL" id="JH171302">
    <property type="protein sequence ID" value="EHB11228.1"/>
    <property type="molecule type" value="Genomic_DNA"/>
</dbReference>
<evidence type="ECO:0000259" key="2">
    <source>
        <dbReference type="SMART" id="SM01360"/>
    </source>
</evidence>